<accession>A0ACA9QA65</accession>
<evidence type="ECO:0000313" key="2">
    <source>
        <dbReference type="Proteomes" id="UP000789920"/>
    </source>
</evidence>
<sequence length="106" mass="11443">LSSLPGLTNQTGASACVVNINATRLIAHIGGTISVIYEFFNDGSSPSTSDIYLLDISNITSYKWVNLYDPSTMIQALPSAYTTIIATAHWLLLEFPTGVGKDFVQE</sequence>
<name>A0ACA9QA65_9GLOM</name>
<comment type="caution">
    <text evidence="1">The sequence shown here is derived from an EMBL/GenBank/DDBJ whole genome shotgun (WGS) entry which is preliminary data.</text>
</comment>
<gene>
    <name evidence="1" type="ORF">RPERSI_LOCUS13312</name>
</gene>
<feature type="non-terminal residue" evidence="1">
    <location>
        <position position="1"/>
    </location>
</feature>
<evidence type="ECO:0000313" key="1">
    <source>
        <dbReference type="EMBL" id="CAG8742657.1"/>
    </source>
</evidence>
<keyword evidence="2" id="KW-1185">Reference proteome</keyword>
<proteinExistence type="predicted"/>
<feature type="non-terminal residue" evidence="1">
    <location>
        <position position="106"/>
    </location>
</feature>
<organism evidence="1 2">
    <name type="scientific">Racocetra persica</name>
    <dbReference type="NCBI Taxonomy" id="160502"/>
    <lineage>
        <taxon>Eukaryota</taxon>
        <taxon>Fungi</taxon>
        <taxon>Fungi incertae sedis</taxon>
        <taxon>Mucoromycota</taxon>
        <taxon>Glomeromycotina</taxon>
        <taxon>Glomeromycetes</taxon>
        <taxon>Diversisporales</taxon>
        <taxon>Gigasporaceae</taxon>
        <taxon>Racocetra</taxon>
    </lineage>
</organism>
<dbReference type="Proteomes" id="UP000789920">
    <property type="component" value="Unassembled WGS sequence"/>
</dbReference>
<protein>
    <submittedName>
        <fullName evidence="1">13755_t:CDS:1</fullName>
    </submittedName>
</protein>
<reference evidence="1" key="1">
    <citation type="submission" date="2021-06" db="EMBL/GenBank/DDBJ databases">
        <authorList>
            <person name="Kallberg Y."/>
            <person name="Tangrot J."/>
            <person name="Rosling A."/>
        </authorList>
    </citation>
    <scope>NUCLEOTIDE SEQUENCE</scope>
    <source>
        <strain evidence="1">MA461A</strain>
    </source>
</reference>
<dbReference type="EMBL" id="CAJVQC010029445">
    <property type="protein sequence ID" value="CAG8742657.1"/>
    <property type="molecule type" value="Genomic_DNA"/>
</dbReference>